<feature type="chain" id="PRO_5045327275" evidence="2">
    <location>
        <begin position="22"/>
        <end position="262"/>
    </location>
</feature>
<dbReference type="Pfam" id="PF14257">
    <property type="entry name" value="DUF4349"/>
    <property type="match status" value="1"/>
</dbReference>
<dbReference type="Proteomes" id="UP001209076">
    <property type="component" value="Unassembled WGS sequence"/>
</dbReference>
<name>A0ABT2PW48_9MOLU</name>
<evidence type="ECO:0000256" key="1">
    <source>
        <dbReference type="SAM" id="Phobius"/>
    </source>
</evidence>
<feature type="signal peptide" evidence="2">
    <location>
        <begin position="1"/>
        <end position="21"/>
    </location>
</feature>
<keyword evidence="2" id="KW-0732">Signal</keyword>
<reference evidence="5" key="1">
    <citation type="submission" date="2023-07" db="EMBL/GenBank/DDBJ databases">
        <title>Novel Mycoplasma species identified in domestic and wild animals.</title>
        <authorList>
            <person name="Volokhov D.V."/>
            <person name="Furtak V.A."/>
            <person name="Zagorodnyaya T.A."/>
        </authorList>
    </citation>
    <scope>NUCLEOTIDE SEQUENCE [LARGE SCALE GENOMIC DNA]</scope>
    <source>
        <strain evidence="5">92-19</strain>
    </source>
</reference>
<dbReference type="InterPro" id="IPR025645">
    <property type="entry name" value="DUF4349"/>
</dbReference>
<comment type="caution">
    <text evidence="4">The sequence shown here is derived from an EMBL/GenBank/DDBJ whole genome shotgun (WGS) entry which is preliminary data.</text>
</comment>
<protein>
    <submittedName>
        <fullName evidence="4">DUF4349 domain-containing protein</fullName>
    </submittedName>
</protein>
<gene>
    <name evidence="4" type="ORF">N7603_04660</name>
</gene>
<evidence type="ECO:0000256" key="2">
    <source>
        <dbReference type="SAM" id="SignalP"/>
    </source>
</evidence>
<keyword evidence="1" id="KW-0812">Transmembrane</keyword>
<evidence type="ECO:0000313" key="4">
    <source>
        <dbReference type="EMBL" id="MCU0104943.1"/>
    </source>
</evidence>
<feature type="transmembrane region" description="Helical" evidence="1">
    <location>
        <begin position="222"/>
        <end position="247"/>
    </location>
</feature>
<proteinExistence type="predicted"/>
<dbReference type="EMBL" id="JAOEGN010000007">
    <property type="protein sequence ID" value="MCU0104943.1"/>
    <property type="molecule type" value="Genomic_DNA"/>
</dbReference>
<feature type="domain" description="DUF4349" evidence="3">
    <location>
        <begin position="44"/>
        <end position="244"/>
    </location>
</feature>
<dbReference type="PROSITE" id="PS51257">
    <property type="entry name" value="PROKAR_LIPOPROTEIN"/>
    <property type="match status" value="1"/>
</dbReference>
<keyword evidence="1" id="KW-0472">Membrane</keyword>
<keyword evidence="5" id="KW-1185">Reference proteome</keyword>
<evidence type="ECO:0000313" key="5">
    <source>
        <dbReference type="Proteomes" id="UP001209076"/>
    </source>
</evidence>
<dbReference type="RefSeq" id="WP_262096202.1">
    <property type="nucleotide sequence ID" value="NZ_JAOEGN010000007.1"/>
</dbReference>
<accession>A0ABT2PW48</accession>
<organism evidence="4 5">
    <name type="scientific">Paracholeplasma vituli</name>
    <dbReference type="NCBI Taxonomy" id="69473"/>
    <lineage>
        <taxon>Bacteria</taxon>
        <taxon>Bacillati</taxon>
        <taxon>Mycoplasmatota</taxon>
        <taxon>Mollicutes</taxon>
        <taxon>Acholeplasmatales</taxon>
        <taxon>Acholeplasmataceae</taxon>
        <taxon>Paracholeplasma</taxon>
    </lineage>
</organism>
<evidence type="ECO:0000259" key="3">
    <source>
        <dbReference type="Pfam" id="PF14257"/>
    </source>
</evidence>
<sequence length="262" mass="30345">MKKRFLVMILLALAFLMTGCAQEGYIGDETPSNGQTEMTTTSTRKIIYTVDMGIKAKKLVPLYDDLISRLNEDEWIESDQLGYESGELVLRIKTTRLAAFTDQLRDDFEVTHFRRTSRDVSIQYYDNATRIESLEAEQARLITLYAEANLYDQIEINKRLSQIETELRNLNNENNQTDQWIEYSVVRIRLNASAPYDTLTFPEKIRQAFDQGIDAFTGLIEFIILALITLLPFVLGFGPIVVGIIFLNRRSYQKRMKKRETK</sequence>
<keyword evidence="1" id="KW-1133">Transmembrane helix</keyword>